<evidence type="ECO:0000313" key="2">
    <source>
        <dbReference type="Proteomes" id="UP000004810"/>
    </source>
</evidence>
<evidence type="ECO:0000313" key="1">
    <source>
        <dbReference type="EMBL" id="EJW70184.1"/>
    </source>
</evidence>
<gene>
    <name evidence="1" type="ORF">WUBG_18910</name>
</gene>
<feature type="non-terminal residue" evidence="1">
    <location>
        <position position="78"/>
    </location>
</feature>
<organism evidence="1 2">
    <name type="scientific">Wuchereria bancrofti</name>
    <dbReference type="NCBI Taxonomy" id="6293"/>
    <lineage>
        <taxon>Eukaryota</taxon>
        <taxon>Metazoa</taxon>
        <taxon>Ecdysozoa</taxon>
        <taxon>Nematoda</taxon>
        <taxon>Chromadorea</taxon>
        <taxon>Rhabditida</taxon>
        <taxon>Spirurina</taxon>
        <taxon>Spiruromorpha</taxon>
        <taxon>Filarioidea</taxon>
        <taxon>Onchocercidae</taxon>
        <taxon>Wuchereria</taxon>
    </lineage>
</organism>
<name>J9E486_WUCBA</name>
<dbReference type="Proteomes" id="UP000004810">
    <property type="component" value="Unassembled WGS sequence"/>
</dbReference>
<comment type="caution">
    <text evidence="1">The sequence shown here is derived from an EMBL/GenBank/DDBJ whole genome shotgun (WGS) entry which is preliminary data.</text>
</comment>
<reference evidence="2" key="1">
    <citation type="submission" date="2012-08" db="EMBL/GenBank/DDBJ databases">
        <title>The Genome Sequence of Wuchereria bancrofti.</title>
        <authorList>
            <person name="Nutman T.B."/>
            <person name="Fink D.L."/>
            <person name="Russ C."/>
            <person name="Young S."/>
            <person name="Zeng Q."/>
            <person name="Koehrsen M."/>
            <person name="Alvarado L."/>
            <person name="Berlin A."/>
            <person name="Chapman S.B."/>
            <person name="Chen Z."/>
            <person name="Freedman E."/>
            <person name="Gellesch M."/>
            <person name="Goldberg J."/>
            <person name="Griggs A."/>
            <person name="Gujja S."/>
            <person name="Heilman E.R."/>
            <person name="Heiman D."/>
            <person name="Hepburn T."/>
            <person name="Howarth C."/>
            <person name="Jen D."/>
            <person name="Larson L."/>
            <person name="Lewis B."/>
            <person name="Mehta T."/>
            <person name="Park D."/>
            <person name="Pearson M."/>
            <person name="Roberts A."/>
            <person name="Saif S."/>
            <person name="Shea T."/>
            <person name="Shenoy N."/>
            <person name="Sisk P."/>
            <person name="Stolte C."/>
            <person name="Sykes S."/>
            <person name="Walk T."/>
            <person name="White J."/>
            <person name="Yandava C."/>
            <person name="Haas B."/>
            <person name="Henn M.R."/>
            <person name="Nusbaum C."/>
            <person name="Birren B."/>
        </authorList>
    </citation>
    <scope>NUCLEOTIDE SEQUENCE [LARGE SCALE GENOMIC DNA]</scope>
    <source>
        <strain evidence="2">NA</strain>
    </source>
</reference>
<proteinExistence type="predicted"/>
<sequence length="78" mass="8247">MSPEAVIKQNAMFLMELNACLDDDNDSKDTSTATSGWTINLFPQSSVITPPLAPTPTPAAVISKCKQTDVGIASQPQP</sequence>
<dbReference type="EMBL" id="ADBV01023163">
    <property type="protein sequence ID" value="EJW70184.1"/>
    <property type="molecule type" value="Genomic_DNA"/>
</dbReference>
<accession>J9E486</accession>
<dbReference type="AlphaFoldDB" id="J9E486"/>
<protein>
    <submittedName>
        <fullName evidence="1">Uncharacterized protein</fullName>
    </submittedName>
</protein>